<evidence type="ECO:0000313" key="3">
    <source>
        <dbReference type="Proteomes" id="UP001056201"/>
    </source>
</evidence>
<reference evidence="2" key="1">
    <citation type="submission" date="2022-05" db="EMBL/GenBank/DDBJ databases">
        <title>An RpoN-dependent PEP-CTERM gene is involved in floc formation of an Aquincola tertiaricarbonis strain.</title>
        <authorList>
            <person name="Qiu D."/>
            <person name="Xia M."/>
        </authorList>
    </citation>
    <scope>NUCLEOTIDE SEQUENCE</scope>
    <source>
        <strain evidence="2">RN12</strain>
    </source>
</reference>
<dbReference type="Pfam" id="PF05016">
    <property type="entry name" value="ParE_toxin"/>
    <property type="match status" value="1"/>
</dbReference>
<keyword evidence="3" id="KW-1185">Reference proteome</keyword>
<proteinExistence type="predicted"/>
<dbReference type="Gene3D" id="3.30.2310.20">
    <property type="entry name" value="RelE-like"/>
    <property type="match status" value="1"/>
</dbReference>
<dbReference type="RefSeq" id="WP_250196395.1">
    <property type="nucleotide sequence ID" value="NZ_CP097635.1"/>
</dbReference>
<evidence type="ECO:0000313" key="2">
    <source>
        <dbReference type="EMBL" id="URI08174.1"/>
    </source>
</evidence>
<protein>
    <submittedName>
        <fullName evidence="2">Type II toxin-antitoxin system RelE/ParE family toxin</fullName>
    </submittedName>
</protein>
<dbReference type="InterPro" id="IPR007712">
    <property type="entry name" value="RelE/ParE_toxin"/>
</dbReference>
<keyword evidence="1" id="KW-1277">Toxin-antitoxin system</keyword>
<sequence length="105" mass="11690">MKPAHLRPRAEADLIEAARYYAQEAGLALGERVFDAAIAALEPIERMPSIGSPRLGQMCDIPGLRSWRVAGFPMQWLYFEAPDHLDVVRLVGDRQDFLAILQDAG</sequence>
<name>A0ABY4SAA7_AQUTE</name>
<evidence type="ECO:0000256" key="1">
    <source>
        <dbReference type="ARBA" id="ARBA00022649"/>
    </source>
</evidence>
<dbReference type="EMBL" id="CP097635">
    <property type="protein sequence ID" value="URI08174.1"/>
    <property type="molecule type" value="Genomic_DNA"/>
</dbReference>
<organism evidence="2 3">
    <name type="scientific">Aquincola tertiaricarbonis</name>
    <dbReference type="NCBI Taxonomy" id="391953"/>
    <lineage>
        <taxon>Bacteria</taxon>
        <taxon>Pseudomonadati</taxon>
        <taxon>Pseudomonadota</taxon>
        <taxon>Betaproteobacteria</taxon>
        <taxon>Burkholderiales</taxon>
        <taxon>Sphaerotilaceae</taxon>
        <taxon>Aquincola</taxon>
    </lineage>
</organism>
<gene>
    <name evidence="2" type="ORF">MW290_06245</name>
</gene>
<accession>A0ABY4SAA7</accession>
<dbReference type="Proteomes" id="UP001056201">
    <property type="component" value="Chromosome 1"/>
</dbReference>
<dbReference type="InterPro" id="IPR035093">
    <property type="entry name" value="RelE/ParE_toxin_dom_sf"/>
</dbReference>